<organism evidence="5 6">
    <name type="scientific">Microlunatus flavus</name>
    <dbReference type="NCBI Taxonomy" id="1036181"/>
    <lineage>
        <taxon>Bacteria</taxon>
        <taxon>Bacillati</taxon>
        <taxon>Actinomycetota</taxon>
        <taxon>Actinomycetes</taxon>
        <taxon>Propionibacteriales</taxon>
        <taxon>Propionibacteriaceae</taxon>
        <taxon>Microlunatus</taxon>
    </lineage>
</organism>
<dbReference type="GO" id="GO:0006355">
    <property type="term" value="P:regulation of DNA-templated transcription"/>
    <property type="evidence" value="ECO:0007669"/>
    <property type="project" value="InterPro"/>
</dbReference>
<reference evidence="6" key="1">
    <citation type="submission" date="2016-10" db="EMBL/GenBank/DDBJ databases">
        <authorList>
            <person name="Varghese N."/>
            <person name="Submissions S."/>
        </authorList>
    </citation>
    <scope>NUCLEOTIDE SEQUENCE [LARGE SCALE GENOMIC DNA]</scope>
    <source>
        <strain evidence="6">CGMCC 4.6856</strain>
    </source>
</reference>
<gene>
    <name evidence="5" type="ORF">SAMN05421756_1084</name>
</gene>
<dbReference type="EMBL" id="FOFA01000008">
    <property type="protein sequence ID" value="SER02270.1"/>
    <property type="molecule type" value="Genomic_DNA"/>
</dbReference>
<evidence type="ECO:0000256" key="3">
    <source>
        <dbReference type="SAM" id="MobiDB-lite"/>
    </source>
</evidence>
<dbReference type="SUPFAM" id="SSF46894">
    <property type="entry name" value="C-terminal effector domain of the bipartite response regulators"/>
    <property type="match status" value="1"/>
</dbReference>
<dbReference type="CDD" id="cd06170">
    <property type="entry name" value="LuxR_C_like"/>
    <property type="match status" value="1"/>
</dbReference>
<evidence type="ECO:0000259" key="4">
    <source>
        <dbReference type="PROSITE" id="PS50043"/>
    </source>
</evidence>
<dbReference type="PRINTS" id="PR00038">
    <property type="entry name" value="HTHLUXR"/>
</dbReference>
<dbReference type="Gene3D" id="3.40.50.300">
    <property type="entry name" value="P-loop containing nucleotide triphosphate hydrolases"/>
    <property type="match status" value="1"/>
</dbReference>
<dbReference type="OrthoDB" id="3202170at2"/>
<dbReference type="SUPFAM" id="SSF52540">
    <property type="entry name" value="P-loop containing nucleoside triphosphate hydrolases"/>
    <property type="match status" value="1"/>
</dbReference>
<dbReference type="InterPro" id="IPR027417">
    <property type="entry name" value="P-loop_NTPase"/>
</dbReference>
<keyword evidence="2" id="KW-0067">ATP-binding</keyword>
<dbReference type="AlphaFoldDB" id="A0A1H9KSY9"/>
<dbReference type="GO" id="GO:0004016">
    <property type="term" value="F:adenylate cyclase activity"/>
    <property type="evidence" value="ECO:0007669"/>
    <property type="project" value="TreeGrafter"/>
</dbReference>
<evidence type="ECO:0000256" key="1">
    <source>
        <dbReference type="ARBA" id="ARBA00022741"/>
    </source>
</evidence>
<dbReference type="PANTHER" id="PTHR16305">
    <property type="entry name" value="TESTICULAR SOLUBLE ADENYLYL CYCLASE"/>
    <property type="match status" value="1"/>
</dbReference>
<sequence length="955" mass="102345">MPVLQSPPGADDRAPARSGSRRPHPYETGRPPRTDAFLVGREVERQLVVGAVDGADKRGQALLITGEPGIGKSSLLRAASQRARERGCCLLEATGVESEEGLAFAGLQLLLRPVIAAVRTLPPAQRKALATAFGLEEGPAPQPFLVGLAALNLLSEVAGTRPVVLVVDDVQWLDRPTAEALAFLARRLAGDPVVMVAGLRTGHDSSLLHAGLEAVELQGLDDVASRDLLGAVADHLDEVDREQVLRLASGNPLALVELPASWRSDRTAATRPGSSLGDAVPAPAPLSARLERAFAARLPELAPATRDALLVAAVDAEDELAEVLGAASVFTGAPVHAAVLEPAVRARLLTFDHARVRFRHPLVRSAILQSESASRRRAACAALAEVLGDQPWRRTWYRAQATTGPDEAVADELETAHAENLRRGSVTAAISALERSAQLTGSSARRGHRLLLAAELGFGLGEADLVTRLLGEAEAHALGELDRARLEWLRELPDDTDLRSARRITELVDLARRAATVDVDLALDLLVAAALRCHWGWPTSGVRDRVVTAVAGLAGTETDPRHVAALAVAQPLLQGRRVGNLLSRAGSSGQTDPEALALHGMAAFAVGDQPLAADLLRRAGAACRREGRLGLLTQVLALGSAVGMDLGDWRGAAAAADEAHRLAAETRQPTWRAGSTMTVARGHALRGEIAVARRLAAGLENDAGARGNVCAGASALLARGFALLDERRHAEAYAVLRRLFDHEDPCCHERERMPGIMFLAEAGVRAGRREDARSVVAELEDAARATPSPLLQVHLVYARAVLADDARAEPAYRSALEHDLARWPLVRARLELAYGSWLRRRRRPSDARVPLRSALETLEWIGASTWLDQARAELRATGDRTSSRDGVRREPAWQDRLTAQELQIARLAGEGLSNREIGERLFMSHRTVGAHLRHVFPKLGITSRVQLAALVAPRR</sequence>
<dbReference type="Gene3D" id="1.10.10.10">
    <property type="entry name" value="Winged helix-like DNA-binding domain superfamily/Winged helix DNA-binding domain"/>
    <property type="match status" value="1"/>
</dbReference>
<dbReference type="GO" id="GO:0003677">
    <property type="term" value="F:DNA binding"/>
    <property type="evidence" value="ECO:0007669"/>
    <property type="project" value="InterPro"/>
</dbReference>
<dbReference type="Pfam" id="PF00196">
    <property type="entry name" value="GerE"/>
    <property type="match status" value="1"/>
</dbReference>
<evidence type="ECO:0000256" key="2">
    <source>
        <dbReference type="ARBA" id="ARBA00022840"/>
    </source>
</evidence>
<dbReference type="GO" id="GO:0005524">
    <property type="term" value="F:ATP binding"/>
    <property type="evidence" value="ECO:0007669"/>
    <property type="project" value="UniProtKB-KW"/>
</dbReference>
<dbReference type="InterPro" id="IPR041664">
    <property type="entry name" value="AAA_16"/>
</dbReference>
<feature type="domain" description="HTH luxR-type" evidence="4">
    <location>
        <begin position="890"/>
        <end position="955"/>
    </location>
</feature>
<dbReference type="Proteomes" id="UP000198504">
    <property type="component" value="Unassembled WGS sequence"/>
</dbReference>
<proteinExistence type="predicted"/>
<keyword evidence="1" id="KW-0547">Nucleotide-binding</keyword>
<keyword evidence="6" id="KW-1185">Reference proteome</keyword>
<dbReference type="PANTHER" id="PTHR16305:SF35">
    <property type="entry name" value="TRANSCRIPTIONAL ACTIVATOR DOMAIN"/>
    <property type="match status" value="1"/>
</dbReference>
<dbReference type="RefSeq" id="WP_091184285.1">
    <property type="nucleotide sequence ID" value="NZ_FOFA01000008.1"/>
</dbReference>
<feature type="region of interest" description="Disordered" evidence="3">
    <location>
        <begin position="1"/>
        <end position="34"/>
    </location>
</feature>
<evidence type="ECO:0000313" key="6">
    <source>
        <dbReference type="Proteomes" id="UP000198504"/>
    </source>
</evidence>
<evidence type="ECO:0000313" key="5">
    <source>
        <dbReference type="EMBL" id="SER02270.1"/>
    </source>
</evidence>
<protein>
    <submittedName>
        <fullName evidence="5">Regulatory protein, luxR family</fullName>
    </submittedName>
</protein>
<dbReference type="PROSITE" id="PS50043">
    <property type="entry name" value="HTH_LUXR_2"/>
    <property type="match status" value="1"/>
</dbReference>
<dbReference type="PROSITE" id="PS00622">
    <property type="entry name" value="HTH_LUXR_1"/>
    <property type="match status" value="1"/>
</dbReference>
<accession>A0A1H9KSY9</accession>
<feature type="compositionally biased region" description="Basic and acidic residues" evidence="3">
    <location>
        <begin position="24"/>
        <end position="33"/>
    </location>
</feature>
<dbReference type="Pfam" id="PF13191">
    <property type="entry name" value="AAA_16"/>
    <property type="match status" value="1"/>
</dbReference>
<dbReference type="InterPro" id="IPR036388">
    <property type="entry name" value="WH-like_DNA-bd_sf"/>
</dbReference>
<dbReference type="InterPro" id="IPR003593">
    <property type="entry name" value="AAA+_ATPase"/>
</dbReference>
<dbReference type="InterPro" id="IPR000792">
    <property type="entry name" value="Tscrpt_reg_LuxR_C"/>
</dbReference>
<dbReference type="InterPro" id="IPR016032">
    <property type="entry name" value="Sig_transdc_resp-reg_C-effctor"/>
</dbReference>
<dbReference type="SMART" id="SM00382">
    <property type="entry name" value="AAA"/>
    <property type="match status" value="1"/>
</dbReference>
<dbReference type="GO" id="GO:0005737">
    <property type="term" value="C:cytoplasm"/>
    <property type="evidence" value="ECO:0007669"/>
    <property type="project" value="TreeGrafter"/>
</dbReference>
<name>A0A1H9KSY9_9ACTN</name>
<dbReference type="SMART" id="SM00421">
    <property type="entry name" value="HTH_LUXR"/>
    <property type="match status" value="1"/>
</dbReference>
<dbReference type="STRING" id="1036181.SAMN05421756_1084"/>